<dbReference type="EMBL" id="JAPMLT010000008">
    <property type="protein sequence ID" value="MCX7571047.1"/>
    <property type="molecule type" value="Genomic_DNA"/>
</dbReference>
<dbReference type="InterPro" id="IPR020568">
    <property type="entry name" value="Ribosomal_Su5_D2-typ_SF"/>
</dbReference>
<dbReference type="InterPro" id="IPR038494">
    <property type="entry name" value="IGPD_sf"/>
</dbReference>
<evidence type="ECO:0000256" key="2">
    <source>
        <dbReference type="ARBA" id="ARBA00022605"/>
    </source>
</evidence>
<name>A0ABT3X4Z8_9BACL</name>
<comment type="catalytic activity">
    <reaction evidence="5 6">
        <text>D-erythro-1-(imidazol-4-yl)glycerol 3-phosphate = 3-(imidazol-4-yl)-2-oxopropyl phosphate + H2O</text>
        <dbReference type="Rhea" id="RHEA:11040"/>
        <dbReference type="ChEBI" id="CHEBI:15377"/>
        <dbReference type="ChEBI" id="CHEBI:57766"/>
        <dbReference type="ChEBI" id="CHEBI:58278"/>
        <dbReference type="EC" id="4.2.1.19"/>
    </reaction>
</comment>
<dbReference type="HAMAP" id="MF_00076">
    <property type="entry name" value="HisB"/>
    <property type="match status" value="1"/>
</dbReference>
<dbReference type="InterPro" id="IPR000807">
    <property type="entry name" value="ImidazoleglycerolP_deHydtase"/>
</dbReference>
<dbReference type="PROSITE" id="PS00954">
    <property type="entry name" value="IGP_DEHYDRATASE_1"/>
    <property type="match status" value="1"/>
</dbReference>
<evidence type="ECO:0000256" key="1">
    <source>
        <dbReference type="ARBA" id="ARBA00005047"/>
    </source>
</evidence>
<dbReference type="PANTHER" id="PTHR23133:SF2">
    <property type="entry name" value="IMIDAZOLEGLYCEROL-PHOSPHATE DEHYDRATASE"/>
    <property type="match status" value="1"/>
</dbReference>
<comment type="pathway">
    <text evidence="1 5 6">Amino-acid biosynthesis; L-histidine biosynthesis; L-histidine from 5-phospho-alpha-D-ribose 1-diphosphate: step 6/9.</text>
</comment>
<evidence type="ECO:0000313" key="8">
    <source>
        <dbReference type="Proteomes" id="UP001208017"/>
    </source>
</evidence>
<comment type="subcellular location">
    <subcellularLocation>
        <location evidence="5 6">Cytoplasm</location>
    </subcellularLocation>
</comment>
<evidence type="ECO:0000256" key="4">
    <source>
        <dbReference type="ARBA" id="ARBA00023239"/>
    </source>
</evidence>
<dbReference type="NCBIfam" id="NF002107">
    <property type="entry name" value="PRK00951.1-2"/>
    <property type="match status" value="1"/>
</dbReference>
<dbReference type="PANTHER" id="PTHR23133">
    <property type="entry name" value="IMIDAZOLEGLYCEROL-PHOSPHATE DEHYDRATASE HIS7"/>
    <property type="match status" value="1"/>
</dbReference>
<accession>A0ABT3X4Z8</accession>
<reference evidence="7 8" key="1">
    <citation type="submission" date="2022-11" db="EMBL/GenBank/DDBJ databases">
        <title>Study of microbial diversity in lake waters.</title>
        <authorList>
            <person name="Zhang J."/>
        </authorList>
    </citation>
    <scope>NUCLEOTIDE SEQUENCE [LARGE SCALE GENOMIC DNA]</scope>
    <source>
        <strain evidence="7 8">DT12</strain>
    </source>
</reference>
<dbReference type="NCBIfam" id="NF002111">
    <property type="entry name" value="PRK00951.2-1"/>
    <property type="match status" value="1"/>
</dbReference>
<comment type="similarity">
    <text evidence="5 6">Belongs to the imidazoleglycerol-phosphate dehydratase family.</text>
</comment>
<dbReference type="RefSeq" id="WP_267152295.1">
    <property type="nucleotide sequence ID" value="NZ_JAPMLT010000008.1"/>
</dbReference>
<proteinExistence type="inferred from homology"/>
<keyword evidence="2 5" id="KW-0028">Amino-acid biosynthesis</keyword>
<dbReference type="NCBIfam" id="NF002114">
    <property type="entry name" value="PRK00951.2-4"/>
    <property type="match status" value="1"/>
</dbReference>
<comment type="caution">
    <text evidence="7">The sequence shown here is derived from an EMBL/GenBank/DDBJ whole genome shotgun (WGS) entry which is preliminary data.</text>
</comment>
<organism evidence="7 8">
    <name type="scientific">Tumebacillus lacus</name>
    <dbReference type="NCBI Taxonomy" id="2995335"/>
    <lineage>
        <taxon>Bacteria</taxon>
        <taxon>Bacillati</taxon>
        <taxon>Bacillota</taxon>
        <taxon>Bacilli</taxon>
        <taxon>Bacillales</taxon>
        <taxon>Alicyclobacillaceae</taxon>
        <taxon>Tumebacillus</taxon>
    </lineage>
</organism>
<dbReference type="EC" id="4.2.1.19" evidence="5 6"/>
<evidence type="ECO:0000256" key="6">
    <source>
        <dbReference type="RuleBase" id="RU000599"/>
    </source>
</evidence>
<keyword evidence="5" id="KW-0963">Cytoplasm</keyword>
<gene>
    <name evidence="5 7" type="primary">hisB</name>
    <name evidence="7" type="ORF">OS242_13940</name>
</gene>
<dbReference type="Proteomes" id="UP001208017">
    <property type="component" value="Unassembled WGS sequence"/>
</dbReference>
<dbReference type="GO" id="GO:0004424">
    <property type="term" value="F:imidazoleglycerol-phosphate dehydratase activity"/>
    <property type="evidence" value="ECO:0007669"/>
    <property type="project" value="UniProtKB-EC"/>
</dbReference>
<keyword evidence="3 5" id="KW-0368">Histidine biosynthesis</keyword>
<dbReference type="SUPFAM" id="SSF54211">
    <property type="entry name" value="Ribosomal protein S5 domain 2-like"/>
    <property type="match status" value="2"/>
</dbReference>
<protein>
    <recommendedName>
        <fullName evidence="5 6">Imidazoleglycerol-phosphate dehydratase</fullName>
        <shortName evidence="5">IGPD</shortName>
        <ecNumber evidence="5 6">4.2.1.19</ecNumber>
    </recommendedName>
</protein>
<sequence>MTDALARVSEIKRDTTETQIELKLNLDGAGTRELNIPVPFLRHMLDLFAKHGGFDLTINAQGDVDIDDHHTVEDIGICLGKAFKEAIGDKAGIKRYGNRFTPMDEALCQATLDISGRSFLVFNAEFPKEYVGTFNTELVEEFFRAFVGNAGVTLHLNCHYGTNTHHMIEGLFKAFGGALSEAVYRDPNVRGVLSTKGVL</sequence>
<dbReference type="Pfam" id="PF00475">
    <property type="entry name" value="IGPD"/>
    <property type="match status" value="1"/>
</dbReference>
<evidence type="ECO:0000313" key="7">
    <source>
        <dbReference type="EMBL" id="MCX7571047.1"/>
    </source>
</evidence>
<dbReference type="InterPro" id="IPR020565">
    <property type="entry name" value="ImidazoleglycerP_deHydtase_CS"/>
</dbReference>
<keyword evidence="8" id="KW-1185">Reference proteome</keyword>
<keyword evidence="4 5" id="KW-0456">Lyase</keyword>
<dbReference type="Gene3D" id="3.30.230.40">
    <property type="entry name" value="Imidazole glycerol phosphate dehydratase, domain 1"/>
    <property type="match status" value="2"/>
</dbReference>
<evidence type="ECO:0000256" key="5">
    <source>
        <dbReference type="HAMAP-Rule" id="MF_00076"/>
    </source>
</evidence>
<dbReference type="NCBIfam" id="NF002115">
    <property type="entry name" value="PRK00951.2-5"/>
    <property type="match status" value="1"/>
</dbReference>
<evidence type="ECO:0000256" key="3">
    <source>
        <dbReference type="ARBA" id="ARBA00023102"/>
    </source>
</evidence>
<dbReference type="CDD" id="cd07914">
    <property type="entry name" value="IGPD"/>
    <property type="match status" value="1"/>
</dbReference>
<dbReference type="PROSITE" id="PS00955">
    <property type="entry name" value="IGP_DEHYDRATASE_2"/>
    <property type="match status" value="1"/>
</dbReference>